<dbReference type="Proteomes" id="UP001612741">
    <property type="component" value="Unassembled WGS sequence"/>
</dbReference>
<accession>A0ABW7YJ64</accession>
<dbReference type="EMBL" id="JBITGY010000001">
    <property type="protein sequence ID" value="MFI6495883.1"/>
    <property type="molecule type" value="Genomic_DNA"/>
</dbReference>
<keyword evidence="2" id="KW-1185">Reference proteome</keyword>
<gene>
    <name evidence="1" type="ORF">ACIBG2_00765</name>
</gene>
<name>A0ABW7YJ64_9ACTN</name>
<dbReference type="NCBIfam" id="TIGR04387">
    <property type="entry name" value="capsid_maj_N4"/>
    <property type="match status" value="1"/>
</dbReference>
<protein>
    <submittedName>
        <fullName evidence="1">N4-gp56 family major capsid protein</fullName>
    </submittedName>
</protein>
<reference evidence="1 2" key="1">
    <citation type="submission" date="2024-10" db="EMBL/GenBank/DDBJ databases">
        <title>The Natural Products Discovery Center: Release of the First 8490 Sequenced Strains for Exploring Actinobacteria Biosynthetic Diversity.</title>
        <authorList>
            <person name="Kalkreuter E."/>
            <person name="Kautsar S.A."/>
            <person name="Yang D."/>
            <person name="Bader C.D."/>
            <person name="Teijaro C.N."/>
            <person name="Fluegel L."/>
            <person name="Davis C.M."/>
            <person name="Simpson J.R."/>
            <person name="Lauterbach L."/>
            <person name="Steele A.D."/>
            <person name="Gui C."/>
            <person name="Meng S."/>
            <person name="Li G."/>
            <person name="Viehrig K."/>
            <person name="Ye F."/>
            <person name="Su P."/>
            <person name="Kiefer A.F."/>
            <person name="Nichols A."/>
            <person name="Cepeda A.J."/>
            <person name="Yan W."/>
            <person name="Fan B."/>
            <person name="Jiang Y."/>
            <person name="Adhikari A."/>
            <person name="Zheng C.-J."/>
            <person name="Schuster L."/>
            <person name="Cowan T.M."/>
            <person name="Smanski M.J."/>
            <person name="Chevrette M.G."/>
            <person name="De Carvalho L.P.S."/>
            <person name="Shen B."/>
        </authorList>
    </citation>
    <scope>NUCLEOTIDE SEQUENCE [LARGE SCALE GENOMIC DNA]</scope>
    <source>
        <strain evidence="1 2">NPDC050545</strain>
    </source>
</reference>
<dbReference type="RefSeq" id="WP_397079190.1">
    <property type="nucleotide sequence ID" value="NZ_JBITGY010000001.1"/>
</dbReference>
<comment type="caution">
    <text evidence="1">The sequence shown here is derived from an EMBL/GenBank/DDBJ whole genome shotgun (WGS) entry which is preliminary data.</text>
</comment>
<proteinExistence type="predicted"/>
<dbReference type="Pfam" id="PF25209">
    <property type="entry name" value="Phage_capsid_4"/>
    <property type="match status" value="1"/>
</dbReference>
<evidence type="ECO:0000313" key="2">
    <source>
        <dbReference type="Proteomes" id="UP001612741"/>
    </source>
</evidence>
<organism evidence="1 2">
    <name type="scientific">Nonomuraea typhae</name>
    <dbReference type="NCBI Taxonomy" id="2603600"/>
    <lineage>
        <taxon>Bacteria</taxon>
        <taxon>Bacillati</taxon>
        <taxon>Actinomycetota</taxon>
        <taxon>Actinomycetes</taxon>
        <taxon>Streptosporangiales</taxon>
        <taxon>Streptosporangiaceae</taxon>
        <taxon>Nonomuraea</taxon>
    </lineage>
</organism>
<evidence type="ECO:0000313" key="1">
    <source>
        <dbReference type="EMBL" id="MFI6495883.1"/>
    </source>
</evidence>
<sequence length="293" mass="31510">MDEQFAVKKTELGVQPGLQINFMRYNNLPDASQLTEGVRMTTHALSASQFSITVAEHGMAVAVSELLLNASFDDVMSSASRLLGRNMALYLDASARNTLLQASSVLYGYDKLSSTAAQTRLSPYDLGTPAATRGDLLGHYFTTALVKDAVETLATKNVPRLGETYVCFIHPHQSRRLRDDPAWIEMTKYASPGSFALGEIGRIDDVVFIETTQVKKLVGAGADLDGAGAGTAKADVFQAQVIGDNSFGHAISLPVELRDGGVLDHGREHSIAWYSIWGLGLITDAAVVTLETT</sequence>